<gene>
    <name evidence="1" type="ORF">GHO28_22315</name>
</gene>
<name>A0A6I1WX52_9PSED</name>
<dbReference type="EMBL" id="WIVV01000144">
    <property type="protein sequence ID" value="MQU45210.1"/>
    <property type="molecule type" value="Genomic_DNA"/>
</dbReference>
<accession>A0A6I1WX52</accession>
<reference evidence="1 2" key="1">
    <citation type="submission" date="2019-10" db="EMBL/GenBank/DDBJ databases">
        <title>Evaluation of single-gene subtyping targets for Pseudomonas.</title>
        <authorList>
            <person name="Reichler S.J."/>
            <person name="Orsi R.H."/>
            <person name="Wiedmann M."/>
            <person name="Martin N.H."/>
            <person name="Murphy S.I."/>
        </authorList>
    </citation>
    <scope>NUCLEOTIDE SEQUENCE [LARGE SCALE GENOMIC DNA]</scope>
    <source>
        <strain evidence="1 2">FSL R10-1876</strain>
    </source>
</reference>
<proteinExistence type="predicted"/>
<dbReference type="RefSeq" id="WP_153357170.1">
    <property type="nucleotide sequence ID" value="NZ_WIVV01000144.1"/>
</dbReference>
<evidence type="ECO:0000313" key="2">
    <source>
        <dbReference type="Proteomes" id="UP000466863"/>
    </source>
</evidence>
<organism evidence="1 2">
    <name type="scientific">Pseudomonas helleri</name>
    <dbReference type="NCBI Taxonomy" id="1608996"/>
    <lineage>
        <taxon>Bacteria</taxon>
        <taxon>Pseudomonadati</taxon>
        <taxon>Pseudomonadota</taxon>
        <taxon>Gammaproteobacteria</taxon>
        <taxon>Pseudomonadales</taxon>
        <taxon>Pseudomonadaceae</taxon>
        <taxon>Pseudomonas</taxon>
    </lineage>
</organism>
<evidence type="ECO:0000313" key="1">
    <source>
        <dbReference type="EMBL" id="MQU45210.1"/>
    </source>
</evidence>
<dbReference type="Proteomes" id="UP000466863">
    <property type="component" value="Unassembled WGS sequence"/>
</dbReference>
<comment type="caution">
    <text evidence="1">The sequence shown here is derived from an EMBL/GenBank/DDBJ whole genome shotgun (WGS) entry which is preliminary data.</text>
</comment>
<protein>
    <submittedName>
        <fullName evidence="1">Uncharacterized protein</fullName>
    </submittedName>
</protein>
<dbReference type="AlphaFoldDB" id="A0A6I1WX52"/>
<sequence length="248" mass="28531">MSKFKASTRLTEINAEQIEQLRREYNQISVSKFSLSEAFKQYTLHNRSYVVIAKNSNFDEFSKYNQILANLHTNLSQIKSSDVETNKRINSALRNLIKMKLDVSRLRFKTLEIKTSTKPDFASIINSSLFDDSHSERKKQYTISFTEKEYEGYKSKFANKDFFDLLCAFFNEFAVYEKEFTNPSINLVADNTLAKCGEVANTYVIEKKHSEATIKNILDYLLGTFSEKTHPALINGSAELINFIDGAK</sequence>